<feature type="non-terminal residue" evidence="2">
    <location>
        <position position="1"/>
    </location>
</feature>
<proteinExistence type="predicted"/>
<accession>A0A699X3G1</accession>
<dbReference type="AlphaFoldDB" id="A0A699X3G1"/>
<reference evidence="2" key="1">
    <citation type="journal article" date="2019" name="Sci. Rep.">
        <title>Draft genome of Tanacetum cinerariifolium, the natural source of mosquito coil.</title>
        <authorList>
            <person name="Yamashiro T."/>
            <person name="Shiraishi A."/>
            <person name="Satake H."/>
            <person name="Nakayama K."/>
        </authorList>
    </citation>
    <scope>NUCLEOTIDE SEQUENCE</scope>
</reference>
<dbReference type="EMBL" id="BKCJ011789179">
    <property type="protein sequence ID" value="GFD53020.1"/>
    <property type="molecule type" value="Genomic_DNA"/>
</dbReference>
<organism evidence="2">
    <name type="scientific">Tanacetum cinerariifolium</name>
    <name type="common">Dalmatian daisy</name>
    <name type="synonym">Chrysanthemum cinerariifolium</name>
    <dbReference type="NCBI Taxonomy" id="118510"/>
    <lineage>
        <taxon>Eukaryota</taxon>
        <taxon>Viridiplantae</taxon>
        <taxon>Streptophyta</taxon>
        <taxon>Embryophyta</taxon>
        <taxon>Tracheophyta</taxon>
        <taxon>Spermatophyta</taxon>
        <taxon>Magnoliopsida</taxon>
        <taxon>eudicotyledons</taxon>
        <taxon>Gunneridae</taxon>
        <taxon>Pentapetalae</taxon>
        <taxon>asterids</taxon>
        <taxon>campanulids</taxon>
        <taxon>Asterales</taxon>
        <taxon>Asteraceae</taxon>
        <taxon>Asteroideae</taxon>
        <taxon>Anthemideae</taxon>
        <taxon>Anthemidinae</taxon>
        <taxon>Tanacetum</taxon>
    </lineage>
</organism>
<feature type="compositionally biased region" description="Low complexity" evidence="1">
    <location>
        <begin position="23"/>
        <end position="42"/>
    </location>
</feature>
<protein>
    <submittedName>
        <fullName evidence="2">Uncharacterized protein</fullName>
    </submittedName>
</protein>
<evidence type="ECO:0000256" key="1">
    <source>
        <dbReference type="SAM" id="MobiDB-lite"/>
    </source>
</evidence>
<name>A0A699X3G1_TANCI</name>
<evidence type="ECO:0000313" key="2">
    <source>
        <dbReference type="EMBL" id="GFD53020.1"/>
    </source>
</evidence>
<feature type="compositionally biased region" description="Basic and acidic residues" evidence="1">
    <location>
        <begin position="81"/>
        <end position="92"/>
    </location>
</feature>
<feature type="region of interest" description="Disordered" evidence="1">
    <location>
        <begin position="1"/>
        <end position="92"/>
    </location>
</feature>
<gene>
    <name evidence="2" type="ORF">Tci_924989</name>
</gene>
<feature type="compositionally biased region" description="Low complexity" evidence="1">
    <location>
        <begin position="56"/>
        <end position="67"/>
    </location>
</feature>
<sequence>APGWQSAGPGSGPRQNRPGYSVRRTAGRSGAAGRTPASAGAPLRSMYRGSYVRGNGTAARATGGRRTSIVRQPTAAARTAELVHRGADPGRR</sequence>
<comment type="caution">
    <text evidence="2">The sequence shown here is derived from an EMBL/GenBank/DDBJ whole genome shotgun (WGS) entry which is preliminary data.</text>
</comment>